<dbReference type="GO" id="GO:0016788">
    <property type="term" value="F:hydrolase activity, acting on ester bonds"/>
    <property type="evidence" value="ECO:0007669"/>
    <property type="project" value="InterPro"/>
</dbReference>
<feature type="binding site" evidence="2">
    <location>
        <position position="230"/>
    </location>
    <ligand>
        <name>a divalent metal cation</name>
        <dbReference type="ChEBI" id="CHEBI:60240"/>
        <label>1</label>
    </ligand>
</feature>
<dbReference type="InterPro" id="IPR032466">
    <property type="entry name" value="Metal_Hydrolase"/>
</dbReference>
<evidence type="ECO:0000256" key="2">
    <source>
        <dbReference type="PIRSR" id="PIRSR005902-1"/>
    </source>
</evidence>
<proteinExistence type="predicted"/>
<dbReference type="AlphaFoldDB" id="A0A9D6DNJ1"/>
<dbReference type="Gene3D" id="3.20.20.140">
    <property type="entry name" value="Metal-dependent hydrolases"/>
    <property type="match status" value="1"/>
</dbReference>
<dbReference type="PIRSF" id="PIRSF005902">
    <property type="entry name" value="DNase_TatD"/>
    <property type="match status" value="1"/>
</dbReference>
<evidence type="ECO:0000256" key="1">
    <source>
        <dbReference type="ARBA" id="ARBA00022723"/>
    </source>
</evidence>
<dbReference type="EMBL" id="JACOYY010000009">
    <property type="protein sequence ID" value="MBI2052103.1"/>
    <property type="molecule type" value="Genomic_DNA"/>
</dbReference>
<feature type="binding site" evidence="2">
    <location>
        <position position="155"/>
    </location>
    <ligand>
        <name>a divalent metal cation</name>
        <dbReference type="ChEBI" id="CHEBI:60240"/>
        <label>2</label>
    </ligand>
</feature>
<name>A0A9D6DNJ1_9BACT</name>
<feature type="binding site" evidence="2">
    <location>
        <position position="11"/>
    </location>
    <ligand>
        <name>a divalent metal cation</name>
        <dbReference type="ChEBI" id="CHEBI:60240"/>
        <label>1</label>
    </ligand>
</feature>
<gene>
    <name evidence="3" type="ORF">HYT38_00285</name>
</gene>
<evidence type="ECO:0000313" key="4">
    <source>
        <dbReference type="Proteomes" id="UP000786662"/>
    </source>
</evidence>
<dbReference type="Proteomes" id="UP000786662">
    <property type="component" value="Unassembled WGS sequence"/>
</dbReference>
<dbReference type="GO" id="GO:0046872">
    <property type="term" value="F:metal ion binding"/>
    <property type="evidence" value="ECO:0007669"/>
    <property type="project" value="UniProtKB-KW"/>
</dbReference>
<dbReference type="SUPFAM" id="SSF51556">
    <property type="entry name" value="Metallo-dependent hydrolases"/>
    <property type="match status" value="1"/>
</dbReference>
<accession>A0A9D6DNJ1</accession>
<comment type="caution">
    <text evidence="3">The sequence shown here is derived from an EMBL/GenBank/DDBJ whole genome shotgun (WGS) entry which is preliminary data.</text>
</comment>
<dbReference type="InterPro" id="IPR001130">
    <property type="entry name" value="TatD-like"/>
</dbReference>
<dbReference type="NCBIfam" id="TIGR00010">
    <property type="entry name" value="YchF/TatD family DNA exonuclease"/>
    <property type="match status" value="1"/>
</dbReference>
<feature type="binding site" evidence="2">
    <location>
        <position position="13"/>
    </location>
    <ligand>
        <name>a divalent metal cation</name>
        <dbReference type="ChEBI" id="CHEBI:60240"/>
        <label>1</label>
    </ligand>
</feature>
<keyword evidence="3" id="KW-0378">Hydrolase</keyword>
<organism evidence="3 4">
    <name type="scientific">Candidatus Sungiibacteriota bacterium</name>
    <dbReference type="NCBI Taxonomy" id="2750080"/>
    <lineage>
        <taxon>Bacteria</taxon>
        <taxon>Candidatus Sungiibacteriota</taxon>
    </lineage>
</organism>
<feature type="binding site" evidence="2">
    <location>
        <position position="182"/>
    </location>
    <ligand>
        <name>a divalent metal cation</name>
        <dbReference type="ChEBI" id="CHEBI:60240"/>
        <label>2</label>
    </ligand>
</feature>
<feature type="binding site" evidence="2">
    <location>
        <position position="117"/>
    </location>
    <ligand>
        <name>a divalent metal cation</name>
        <dbReference type="ChEBI" id="CHEBI:60240"/>
        <label>1</label>
    </ligand>
</feature>
<dbReference type="InterPro" id="IPR015991">
    <property type="entry name" value="TatD/YcfH-like"/>
</dbReference>
<dbReference type="PANTHER" id="PTHR46124:SF2">
    <property type="entry name" value="D-AMINOACYL-TRNA DEACYLASE"/>
    <property type="match status" value="1"/>
</dbReference>
<reference evidence="3" key="1">
    <citation type="submission" date="2020-07" db="EMBL/GenBank/DDBJ databases">
        <title>Huge and variable diversity of episymbiotic CPR bacteria and DPANN archaea in groundwater ecosystems.</title>
        <authorList>
            <person name="He C.Y."/>
            <person name="Keren R."/>
            <person name="Whittaker M."/>
            <person name="Farag I.F."/>
            <person name="Doudna J."/>
            <person name="Cate J.H.D."/>
            <person name="Banfield J.F."/>
        </authorList>
    </citation>
    <scope>NUCLEOTIDE SEQUENCE</scope>
    <source>
        <strain evidence="3">NC_groundwater_191_Ag_S-0.1um_45_8</strain>
    </source>
</reference>
<dbReference type="PANTHER" id="PTHR46124">
    <property type="entry name" value="D-AMINOACYL-TRNA DEACYLASE"/>
    <property type="match status" value="1"/>
</dbReference>
<sequence>MTQTPRFIDSHTHVQFAAYQNDTEAVINRALEAGIWLVNVGTQLNTSKEAIALAEKYPQGVYATVGLHPIHTDKSFHDAQELGEDDAGKGFTSRGEIFDYGAYKELAAHSKVVAIGECGLDHYRMNSSDSKSKQETAFVQHIELAYELKKPLMIHCRQAFPDLIALLRANRSKLPTVPGIIHFFSGTEREANNLLDMGLFFTFGGVVTFVRDYDEIIKAVPINRMMLETDAPYVTPAPYRGQRNEPAYVAEIAKRLAEIKGVSLEEIQHHTNENARAIFNI</sequence>
<dbReference type="CDD" id="cd01310">
    <property type="entry name" value="TatD_DNAse"/>
    <property type="match status" value="1"/>
</dbReference>
<dbReference type="Pfam" id="PF01026">
    <property type="entry name" value="TatD_DNase"/>
    <property type="match status" value="1"/>
</dbReference>
<evidence type="ECO:0000313" key="3">
    <source>
        <dbReference type="EMBL" id="MBI2052103.1"/>
    </source>
</evidence>
<dbReference type="GO" id="GO:0004536">
    <property type="term" value="F:DNA nuclease activity"/>
    <property type="evidence" value="ECO:0007669"/>
    <property type="project" value="InterPro"/>
</dbReference>
<protein>
    <submittedName>
        <fullName evidence="3">TatD family hydrolase</fullName>
    </submittedName>
</protein>
<keyword evidence="1 2" id="KW-0479">Metal-binding</keyword>